<feature type="region of interest" description="Disordered" evidence="1">
    <location>
        <begin position="1"/>
        <end position="21"/>
    </location>
</feature>
<evidence type="ECO:0000313" key="2">
    <source>
        <dbReference type="EMBL" id="GIY55466.1"/>
    </source>
</evidence>
<evidence type="ECO:0000256" key="1">
    <source>
        <dbReference type="SAM" id="MobiDB-lite"/>
    </source>
</evidence>
<name>A0AAV4UCC4_CAEEX</name>
<dbReference type="EMBL" id="BPLR01012642">
    <property type="protein sequence ID" value="GIY55466.1"/>
    <property type="molecule type" value="Genomic_DNA"/>
</dbReference>
<gene>
    <name evidence="2" type="ORF">CEXT_806621</name>
</gene>
<evidence type="ECO:0000313" key="3">
    <source>
        <dbReference type="Proteomes" id="UP001054945"/>
    </source>
</evidence>
<keyword evidence="3" id="KW-1185">Reference proteome</keyword>
<dbReference type="Proteomes" id="UP001054945">
    <property type="component" value="Unassembled WGS sequence"/>
</dbReference>
<proteinExistence type="predicted"/>
<protein>
    <submittedName>
        <fullName evidence="2">Uncharacterized protein</fullName>
    </submittedName>
</protein>
<sequence>MKTNAEGWNEEGVVHPPQSNESSRIPWLHAMLTGGKCLTCLSLIKLPPRFICHPVPVGGCANAISEMSTCLQYDSSVNVSGSDITFWGPTSINK</sequence>
<accession>A0AAV4UCC4</accession>
<organism evidence="2 3">
    <name type="scientific">Caerostris extrusa</name>
    <name type="common">Bark spider</name>
    <name type="synonym">Caerostris bankana</name>
    <dbReference type="NCBI Taxonomy" id="172846"/>
    <lineage>
        <taxon>Eukaryota</taxon>
        <taxon>Metazoa</taxon>
        <taxon>Ecdysozoa</taxon>
        <taxon>Arthropoda</taxon>
        <taxon>Chelicerata</taxon>
        <taxon>Arachnida</taxon>
        <taxon>Araneae</taxon>
        <taxon>Araneomorphae</taxon>
        <taxon>Entelegynae</taxon>
        <taxon>Araneoidea</taxon>
        <taxon>Araneidae</taxon>
        <taxon>Caerostris</taxon>
    </lineage>
</organism>
<reference evidence="2 3" key="1">
    <citation type="submission" date="2021-06" db="EMBL/GenBank/DDBJ databases">
        <title>Caerostris extrusa draft genome.</title>
        <authorList>
            <person name="Kono N."/>
            <person name="Arakawa K."/>
        </authorList>
    </citation>
    <scope>NUCLEOTIDE SEQUENCE [LARGE SCALE GENOMIC DNA]</scope>
</reference>
<comment type="caution">
    <text evidence="2">The sequence shown here is derived from an EMBL/GenBank/DDBJ whole genome shotgun (WGS) entry which is preliminary data.</text>
</comment>
<dbReference type="AlphaFoldDB" id="A0AAV4UCC4"/>